<dbReference type="Pfam" id="PF20183">
    <property type="entry name" value="DUF6546"/>
    <property type="match status" value="1"/>
</dbReference>
<dbReference type="OrthoDB" id="4802432at2759"/>
<dbReference type="Proteomes" id="UP000547976">
    <property type="component" value="Unassembled WGS sequence"/>
</dbReference>
<comment type="caution">
    <text evidence="2">The sequence shown here is derived from an EMBL/GenBank/DDBJ whole genome shotgun (WGS) entry which is preliminary data.</text>
</comment>
<feature type="domain" description="DUF6546" evidence="1">
    <location>
        <begin position="286"/>
        <end position="488"/>
    </location>
</feature>
<dbReference type="EMBL" id="JAAOAV010000016">
    <property type="protein sequence ID" value="KAF5611876.1"/>
    <property type="molecule type" value="Genomic_DNA"/>
</dbReference>
<proteinExistence type="predicted"/>
<reference evidence="2 3" key="1">
    <citation type="submission" date="2020-05" db="EMBL/GenBank/DDBJ databases">
        <title>Identification and distribution of gene clusters putatively required for synthesis of sphingolipid metabolism inhibitors in phylogenetically diverse species of the filamentous fungus Fusarium.</title>
        <authorList>
            <person name="Kim H.-S."/>
            <person name="Busman M."/>
            <person name="Brown D.W."/>
            <person name="Divon H."/>
            <person name="Uhlig S."/>
            <person name="Proctor R.H."/>
        </authorList>
    </citation>
    <scope>NUCLEOTIDE SEQUENCE [LARGE SCALE GENOMIC DNA]</scope>
    <source>
        <strain evidence="2 3">NRRL 66333</strain>
    </source>
</reference>
<protein>
    <submittedName>
        <fullName evidence="2">PRANC domain protein</fullName>
    </submittedName>
</protein>
<evidence type="ECO:0000259" key="1">
    <source>
        <dbReference type="Pfam" id="PF20183"/>
    </source>
</evidence>
<evidence type="ECO:0000313" key="3">
    <source>
        <dbReference type="Proteomes" id="UP000547976"/>
    </source>
</evidence>
<accession>A0A8H5Q9W9</accession>
<dbReference type="GeneID" id="59314337"/>
<name>A0A8H5Q9W9_GIBSU</name>
<evidence type="ECO:0000313" key="2">
    <source>
        <dbReference type="EMBL" id="KAF5611876.1"/>
    </source>
</evidence>
<dbReference type="AlphaFoldDB" id="A0A8H5Q9W9"/>
<organism evidence="2 3">
    <name type="scientific">Gibberella subglutinans</name>
    <name type="common">Fusarium subglutinans</name>
    <dbReference type="NCBI Taxonomy" id="42677"/>
    <lineage>
        <taxon>Eukaryota</taxon>
        <taxon>Fungi</taxon>
        <taxon>Dikarya</taxon>
        <taxon>Ascomycota</taxon>
        <taxon>Pezizomycotina</taxon>
        <taxon>Sordariomycetes</taxon>
        <taxon>Hypocreomycetidae</taxon>
        <taxon>Hypocreales</taxon>
        <taxon>Nectriaceae</taxon>
        <taxon>Fusarium</taxon>
        <taxon>Fusarium fujikuroi species complex</taxon>
    </lineage>
</organism>
<dbReference type="InterPro" id="IPR046676">
    <property type="entry name" value="DUF6546"/>
</dbReference>
<sequence length="538" mass="61394">MAIDSKLWNRLSPANQNEVIGLLPILGGKCSQLATVSRAWRSIIEPLNFAEISLTVPRLTEPNSQAILVRKRNQIRYIWFRVELKRYDCTECESNNQDRWGLDAVDNQFIVNAFHKLFRTLSAWEPRGDLVLDISVYSPSDNQHWFKYISFYSDTDTVEPSHHGHEHGVTVNDPAHGWVVGQPIAAPSEHTIDHVFDEIMGEGPFPDDETEFQWWRSLPRVPVVGVVLFRQQTRRRWKPLAIANMLTRFPNIKEVCYEPWRELGGMDLQTDKWNQKLIESFPQIGSLCKLTIFENVDQSYPEIYRQTYPGIHRAPAIRVPSQGVSQGLARTSQHLEMLSASFMADASLFFAAPQIQYSGTWSKLTSLALTSNVLTGDADPQYVSDMLQNAAYTALKMPRLNVMELWNGRKGVAMLFRYQRPREDGEPAVITVRGTSELALETTVVEAWDLVAYRHGHSKVAIQTSSIDPNEIKSHGDAICQLGLLTEVTRPVSLRQIINENSVSRARPLPPPPRSSYLEYRTILAMIEIWDQQRQQQQ</sequence>
<gene>
    <name evidence="2" type="ORF">FSUBG_1903</name>
</gene>
<keyword evidence="3" id="KW-1185">Reference proteome</keyword>
<dbReference type="RefSeq" id="XP_036542546.1">
    <property type="nucleotide sequence ID" value="XM_036679619.1"/>
</dbReference>